<dbReference type="PROSITE" id="PS51819">
    <property type="entry name" value="VOC"/>
    <property type="match status" value="1"/>
</dbReference>
<keyword evidence="5" id="KW-1185">Reference proteome</keyword>
<protein>
    <submittedName>
        <fullName evidence="2">Glyoxalase</fullName>
    </submittedName>
</protein>
<feature type="domain" description="VOC" evidence="1">
    <location>
        <begin position="3"/>
        <end position="123"/>
    </location>
</feature>
<dbReference type="Proteomes" id="UP000247152">
    <property type="component" value="Unassembled WGS sequence"/>
</dbReference>
<dbReference type="EMBL" id="QHJG01000004">
    <property type="protein sequence ID" value="PWY57052.1"/>
    <property type="molecule type" value="Genomic_DNA"/>
</dbReference>
<dbReference type="SUPFAM" id="SSF54593">
    <property type="entry name" value="Glyoxalase/Bleomycin resistance protein/Dihydroxybiphenyl dioxygenase"/>
    <property type="match status" value="1"/>
</dbReference>
<dbReference type="InterPro" id="IPR004360">
    <property type="entry name" value="Glyas_Fos-R_dOase_dom"/>
</dbReference>
<reference evidence="3 5" key="2">
    <citation type="submission" date="2018-12" db="EMBL/GenBank/DDBJ databases">
        <title>Legionella sp,whole genome shotgun sequence.</title>
        <authorList>
            <person name="Wu H."/>
        </authorList>
    </citation>
    <scope>NUCLEOTIDE SEQUENCE [LARGE SCALE GENOMIC DNA]</scope>
    <source>
        <strain evidence="3">Km489</strain>
        <strain evidence="5">km489</strain>
    </source>
</reference>
<evidence type="ECO:0000313" key="5">
    <source>
        <dbReference type="Proteomes" id="UP000287374"/>
    </source>
</evidence>
<sequence>MKTLFHLAFPVHDLALAKQFYHHQLGFSLGRESEHALILEFGNHQIVAHKIDTILPPQEGIYPRHFGLIFLERYEYDAFLEQVKKEHISFEIPLKTRFKNTRIEHQSFFLKDPSNNLLEFKYYEFGSAIFGEKDYKKIGESFSQK</sequence>
<organism evidence="2 4">
    <name type="scientific">Legionella qingyii</name>
    <dbReference type="NCBI Taxonomy" id="2184757"/>
    <lineage>
        <taxon>Bacteria</taxon>
        <taxon>Pseudomonadati</taxon>
        <taxon>Pseudomonadota</taxon>
        <taxon>Gammaproteobacteria</taxon>
        <taxon>Legionellales</taxon>
        <taxon>Legionellaceae</taxon>
        <taxon>Legionella</taxon>
    </lineage>
</organism>
<comment type="caution">
    <text evidence="2">The sequence shown here is derived from an EMBL/GenBank/DDBJ whole genome shotgun (WGS) entry which is preliminary data.</text>
</comment>
<dbReference type="InterPro" id="IPR029068">
    <property type="entry name" value="Glyas_Bleomycin-R_OHBP_Dase"/>
</dbReference>
<dbReference type="InterPro" id="IPR037523">
    <property type="entry name" value="VOC_core"/>
</dbReference>
<dbReference type="OrthoDB" id="793940at2"/>
<evidence type="ECO:0000259" key="1">
    <source>
        <dbReference type="PROSITE" id="PS51819"/>
    </source>
</evidence>
<dbReference type="Pfam" id="PF00903">
    <property type="entry name" value="Glyoxalase"/>
    <property type="match status" value="1"/>
</dbReference>
<accession>A0A317U917</accession>
<dbReference type="PANTHER" id="PTHR39434">
    <property type="match status" value="1"/>
</dbReference>
<dbReference type="PANTHER" id="PTHR39434:SF1">
    <property type="entry name" value="VOC DOMAIN-CONTAINING PROTEIN"/>
    <property type="match status" value="1"/>
</dbReference>
<dbReference type="Gene3D" id="3.10.180.10">
    <property type="entry name" value="2,3-Dihydroxybiphenyl 1,2-Dioxygenase, domain 1"/>
    <property type="match status" value="1"/>
</dbReference>
<dbReference type="EMBL" id="RZGX01000001">
    <property type="protein sequence ID" value="RUR26607.1"/>
    <property type="molecule type" value="Genomic_DNA"/>
</dbReference>
<dbReference type="Proteomes" id="UP000287374">
    <property type="component" value="Unassembled WGS sequence"/>
</dbReference>
<gene>
    <name evidence="2" type="ORF">DGG96_03425</name>
    <name evidence="3" type="ORF">ELY20_00405</name>
</gene>
<evidence type="ECO:0000313" key="4">
    <source>
        <dbReference type="Proteomes" id="UP000247152"/>
    </source>
</evidence>
<name>A0A317U917_9GAMM</name>
<reference evidence="2 4" key="1">
    <citation type="submission" date="2018-05" db="EMBL/GenBank/DDBJ databases">
        <title>Legionella qingyii sp.nov., whole genome shotgun sequence.</title>
        <authorList>
            <person name="Wu H."/>
            <person name="Zhu Q."/>
            <person name="Hu C."/>
        </authorList>
    </citation>
    <scope>NUCLEOTIDE SEQUENCE [LARGE SCALE GENOMIC DNA]</scope>
    <source>
        <strain evidence="2 4">HEB18</strain>
    </source>
</reference>
<evidence type="ECO:0000313" key="3">
    <source>
        <dbReference type="EMBL" id="RUR26607.1"/>
    </source>
</evidence>
<proteinExistence type="predicted"/>
<dbReference type="AlphaFoldDB" id="A0A317U917"/>
<evidence type="ECO:0000313" key="2">
    <source>
        <dbReference type="EMBL" id="PWY57052.1"/>
    </source>
</evidence>